<evidence type="ECO:0000313" key="5">
    <source>
        <dbReference type="Proteomes" id="UP001235269"/>
    </source>
</evidence>
<keyword evidence="2" id="KW-0503">Monooxygenase</keyword>
<dbReference type="NCBIfam" id="NF005313">
    <property type="entry name" value="PRK06847.1"/>
    <property type="match status" value="1"/>
</dbReference>
<dbReference type="InterPro" id="IPR002938">
    <property type="entry name" value="FAD-bd"/>
</dbReference>
<dbReference type="RefSeq" id="WP_307159004.1">
    <property type="nucleotide sequence ID" value="NZ_JAUSWH010000010.1"/>
</dbReference>
<dbReference type="InterPro" id="IPR050493">
    <property type="entry name" value="FAD-dep_Monooxygenase_BioMet"/>
</dbReference>
<organism evidence="4 5">
    <name type="scientific">Rhizobium paknamense</name>
    <dbReference type="NCBI Taxonomy" id="1206817"/>
    <lineage>
        <taxon>Bacteria</taxon>
        <taxon>Pseudomonadati</taxon>
        <taxon>Pseudomonadota</taxon>
        <taxon>Alphaproteobacteria</taxon>
        <taxon>Hyphomicrobiales</taxon>
        <taxon>Rhizobiaceae</taxon>
        <taxon>Rhizobium/Agrobacterium group</taxon>
        <taxon>Rhizobium</taxon>
    </lineage>
</organism>
<dbReference type="Proteomes" id="UP001235269">
    <property type="component" value="Unassembled WGS sequence"/>
</dbReference>
<dbReference type="Gene3D" id="3.50.50.60">
    <property type="entry name" value="FAD/NAD(P)-binding domain"/>
    <property type="match status" value="1"/>
</dbReference>
<comment type="caution">
    <text evidence="4">The sequence shown here is derived from an EMBL/GenBank/DDBJ whole genome shotgun (WGS) entry which is preliminary data.</text>
</comment>
<evidence type="ECO:0000256" key="1">
    <source>
        <dbReference type="ARBA" id="ARBA00023002"/>
    </source>
</evidence>
<dbReference type="InterPro" id="IPR036188">
    <property type="entry name" value="FAD/NAD-bd_sf"/>
</dbReference>
<gene>
    <name evidence="4" type="ORF">QO005_003168</name>
</gene>
<dbReference type="PANTHER" id="PTHR13789:SF309">
    <property type="entry name" value="PUTATIVE (AFU_ORTHOLOGUE AFUA_6G14510)-RELATED"/>
    <property type="match status" value="1"/>
</dbReference>
<dbReference type="EMBL" id="JAUSWH010000010">
    <property type="protein sequence ID" value="MDQ0456823.1"/>
    <property type="molecule type" value="Genomic_DNA"/>
</dbReference>
<dbReference type="Pfam" id="PF01494">
    <property type="entry name" value="FAD_binding_3"/>
    <property type="match status" value="1"/>
</dbReference>
<name>A0ABU0IF04_9HYPH</name>
<keyword evidence="1" id="KW-0560">Oxidoreductase</keyword>
<evidence type="ECO:0000256" key="2">
    <source>
        <dbReference type="ARBA" id="ARBA00023033"/>
    </source>
</evidence>
<proteinExistence type="predicted"/>
<reference evidence="4 5" key="1">
    <citation type="submission" date="2023-07" db="EMBL/GenBank/DDBJ databases">
        <title>Genomic Encyclopedia of Type Strains, Phase IV (KMG-IV): sequencing the most valuable type-strain genomes for metagenomic binning, comparative biology and taxonomic classification.</title>
        <authorList>
            <person name="Goeker M."/>
        </authorList>
    </citation>
    <scope>NUCLEOTIDE SEQUENCE [LARGE SCALE GENOMIC DNA]</scope>
    <source>
        <strain evidence="4 5">DSM 100301</strain>
    </source>
</reference>
<dbReference type="SUPFAM" id="SSF51905">
    <property type="entry name" value="FAD/NAD(P)-binding domain"/>
    <property type="match status" value="1"/>
</dbReference>
<evidence type="ECO:0000313" key="4">
    <source>
        <dbReference type="EMBL" id="MDQ0456823.1"/>
    </source>
</evidence>
<sequence>MSEISLVNKVLVVGGGVGGMAAAMRLRAHGVEVDLIDIDPNWGVYGTGITLSVLTLRALCDLGLAEEIMAKGNCYDSFILCSQSGDVLTKVTSPRLYSPDVPAEGGILRPVLHAIMKARVQAAEVNVRTGLSLTGLAQDDDGVDVQFSDGGQGRYDLVIGADGLFSKTRSMIFPDAPKPRFTGQACWRALFDIPEGWECGHMFLSDKVKLGFSLCSPDKMYLYLLEHVPDNPWREKAELPGLLKGLMAGFGGEAARLRDTINDQTEIIYRPLESILLTDRWSTGRVVLIGDAVHATTPHLGSGAGAAVEDAIVLCEELAAKAAISEALAAFESRRIPRTSLVVNNSLRIGELEMTGAPKQQQASLMAESIAAIAAPYR</sequence>
<accession>A0ABU0IF04</accession>
<dbReference type="PANTHER" id="PTHR13789">
    <property type="entry name" value="MONOOXYGENASE"/>
    <property type="match status" value="1"/>
</dbReference>
<feature type="domain" description="FAD-binding" evidence="3">
    <location>
        <begin position="9"/>
        <end position="345"/>
    </location>
</feature>
<dbReference type="PRINTS" id="PR00420">
    <property type="entry name" value="RNGMNOXGNASE"/>
</dbReference>
<evidence type="ECO:0000259" key="3">
    <source>
        <dbReference type="Pfam" id="PF01494"/>
    </source>
</evidence>
<protein>
    <submittedName>
        <fullName evidence="4">2-polyprenyl-6-methoxyphenol hydroxylase-like FAD-dependent oxidoreductase</fullName>
    </submittedName>
</protein>
<keyword evidence="5" id="KW-1185">Reference proteome</keyword>